<name>A0A8C4R8N1_EPTBU</name>
<evidence type="ECO:0000256" key="2">
    <source>
        <dbReference type="ARBA" id="ARBA00005257"/>
    </source>
</evidence>
<dbReference type="InterPro" id="IPR042563">
    <property type="entry name" value="Ribosomal_protein_eS8_euk"/>
</dbReference>
<dbReference type="OMA" id="QRPHYRK"/>
<dbReference type="CDD" id="cd11380">
    <property type="entry name" value="Ribosomal_S8e_like"/>
    <property type="match status" value="1"/>
</dbReference>
<sequence>MAEVWYKTYRSFRPKGKSARCVFPGISRANWHKRRKTGGKRKPYRKKRKYELGRPPANTKLGSKRIRIIRVRGGNKKFRALRLDTGNFAWGSEGCTRKTRLIDVVYNASNNELVRTKTLVKNAVVLVDSTPFRQWYESHYALPLGRRKGTPEEEEVLNRKRSKKTMKKYEERRAVAKLPQAVEDQFLQGKLMACISSRPGQCGRADGYILEGKELEFYLRKIKAKKGK</sequence>
<evidence type="ECO:0000256" key="3">
    <source>
        <dbReference type="ARBA" id="ARBA00022490"/>
    </source>
</evidence>
<dbReference type="Proteomes" id="UP000694388">
    <property type="component" value="Unplaced"/>
</dbReference>
<evidence type="ECO:0000256" key="1">
    <source>
        <dbReference type="ARBA" id="ARBA00004496"/>
    </source>
</evidence>
<proteinExistence type="inferred from homology"/>
<dbReference type="FunFam" id="3.10.290.70:FF:000005">
    <property type="entry name" value="40S ribosomal protein S8"/>
    <property type="match status" value="1"/>
</dbReference>
<dbReference type="GO" id="GO:0006412">
    <property type="term" value="P:translation"/>
    <property type="evidence" value="ECO:0007669"/>
    <property type="project" value="InterPro"/>
</dbReference>
<protein>
    <recommendedName>
        <fullName evidence="6">40S ribosomal protein S8</fullName>
    </recommendedName>
</protein>
<dbReference type="NCBIfam" id="TIGR00307">
    <property type="entry name" value="eS8"/>
    <property type="match status" value="1"/>
</dbReference>
<dbReference type="AlphaFoldDB" id="A0A8C4R8N1"/>
<reference evidence="7" key="1">
    <citation type="submission" date="2025-08" db="UniProtKB">
        <authorList>
            <consortium name="Ensembl"/>
        </authorList>
    </citation>
    <scope>IDENTIFICATION</scope>
</reference>
<dbReference type="Ensembl" id="ENSEBUT00000025737.1">
    <property type="protein sequence ID" value="ENSEBUP00000025161.1"/>
    <property type="gene ID" value="ENSEBUG00000015518.1"/>
</dbReference>
<dbReference type="FunFam" id="1.10.168.20:FF:000001">
    <property type="entry name" value="40S ribosomal protein S8"/>
    <property type="match status" value="1"/>
</dbReference>
<dbReference type="Gene3D" id="1.10.168.20">
    <property type="entry name" value="Ribosomal protein S8e, subdomain"/>
    <property type="match status" value="1"/>
</dbReference>
<keyword evidence="3" id="KW-0963">Cytoplasm</keyword>
<dbReference type="GeneTree" id="ENSGT00390000012433"/>
<comment type="similarity">
    <text evidence="2 6">Belongs to the eukaryotic ribosomal protein eS8 family.</text>
</comment>
<keyword evidence="8" id="KW-1185">Reference proteome</keyword>
<dbReference type="PROSITE" id="PS01193">
    <property type="entry name" value="RIBOSOMAL_S8E"/>
    <property type="match status" value="1"/>
</dbReference>
<accession>A0A8C4R8N1</accession>
<keyword evidence="4 6" id="KW-0689">Ribosomal protein</keyword>
<evidence type="ECO:0000256" key="4">
    <source>
        <dbReference type="ARBA" id="ARBA00022980"/>
    </source>
</evidence>
<dbReference type="FunFam" id="3.10.290.70:FF:000004">
    <property type="entry name" value="40S ribosomal protein S8"/>
    <property type="match status" value="1"/>
</dbReference>
<evidence type="ECO:0000313" key="8">
    <source>
        <dbReference type="Proteomes" id="UP000694388"/>
    </source>
</evidence>
<dbReference type="GO" id="GO:0003735">
    <property type="term" value="F:structural constituent of ribosome"/>
    <property type="evidence" value="ECO:0007669"/>
    <property type="project" value="InterPro"/>
</dbReference>
<dbReference type="GO" id="GO:0022626">
    <property type="term" value="C:cytosolic ribosome"/>
    <property type="evidence" value="ECO:0007669"/>
    <property type="project" value="UniProtKB-ARBA"/>
</dbReference>
<reference evidence="7" key="2">
    <citation type="submission" date="2025-09" db="UniProtKB">
        <authorList>
            <consortium name="Ensembl"/>
        </authorList>
    </citation>
    <scope>IDENTIFICATION</scope>
</reference>
<comment type="subcellular location">
    <subcellularLocation>
        <location evidence="1">Cytoplasm</location>
    </subcellularLocation>
</comment>
<evidence type="ECO:0000256" key="5">
    <source>
        <dbReference type="ARBA" id="ARBA00023274"/>
    </source>
</evidence>
<dbReference type="GO" id="GO:1990904">
    <property type="term" value="C:ribonucleoprotein complex"/>
    <property type="evidence" value="ECO:0007669"/>
    <property type="project" value="UniProtKB-KW"/>
</dbReference>
<dbReference type="InterPro" id="IPR018283">
    <property type="entry name" value="Ribosomal_eS8_CS"/>
</dbReference>
<dbReference type="InterPro" id="IPR001047">
    <property type="entry name" value="Ribosomal_eS8"/>
</dbReference>
<evidence type="ECO:0000256" key="6">
    <source>
        <dbReference type="RuleBase" id="RU000669"/>
    </source>
</evidence>
<dbReference type="PANTHER" id="PTHR10394">
    <property type="entry name" value="40S RIBOSOMAL PROTEIN S8"/>
    <property type="match status" value="1"/>
</dbReference>
<dbReference type="Pfam" id="PF01201">
    <property type="entry name" value="Ribosomal_S8e"/>
    <property type="match status" value="1"/>
</dbReference>
<keyword evidence="5 6" id="KW-0687">Ribonucleoprotein</keyword>
<evidence type="ECO:0000313" key="7">
    <source>
        <dbReference type="Ensembl" id="ENSEBUP00000025161.1"/>
    </source>
</evidence>
<dbReference type="Gene3D" id="3.10.290.70">
    <property type="match status" value="1"/>
</dbReference>
<organism evidence="7 8">
    <name type="scientific">Eptatretus burgeri</name>
    <name type="common">Inshore hagfish</name>
    <dbReference type="NCBI Taxonomy" id="7764"/>
    <lineage>
        <taxon>Eukaryota</taxon>
        <taxon>Metazoa</taxon>
        <taxon>Chordata</taxon>
        <taxon>Craniata</taxon>
        <taxon>Vertebrata</taxon>
        <taxon>Cyclostomata</taxon>
        <taxon>Myxini</taxon>
        <taxon>Myxiniformes</taxon>
        <taxon>Myxinidae</taxon>
        <taxon>Eptatretinae</taxon>
        <taxon>Eptatretus</taxon>
    </lineage>
</organism>
<dbReference type="InterPro" id="IPR022309">
    <property type="entry name" value="Ribosomal_Se8/biogenesis_NSA2"/>
</dbReference>